<dbReference type="OrthoDB" id="68575at2759"/>
<dbReference type="Gene3D" id="3.40.50.360">
    <property type="match status" value="1"/>
</dbReference>
<proteinExistence type="predicted"/>
<gene>
    <name evidence="2" type="ORF">EMPS_06911</name>
</gene>
<organism evidence="2 3">
    <name type="scientific">Entomortierella parvispora</name>
    <dbReference type="NCBI Taxonomy" id="205924"/>
    <lineage>
        <taxon>Eukaryota</taxon>
        <taxon>Fungi</taxon>
        <taxon>Fungi incertae sedis</taxon>
        <taxon>Mucoromycota</taxon>
        <taxon>Mortierellomycotina</taxon>
        <taxon>Mortierellomycetes</taxon>
        <taxon>Mortierellales</taxon>
        <taxon>Mortierellaceae</taxon>
        <taxon>Entomortierella</taxon>
    </lineage>
</organism>
<keyword evidence="3" id="KW-1185">Reference proteome</keyword>
<dbReference type="GO" id="GO:0005829">
    <property type="term" value="C:cytosol"/>
    <property type="evidence" value="ECO:0007669"/>
    <property type="project" value="TreeGrafter"/>
</dbReference>
<dbReference type="GO" id="GO:0016491">
    <property type="term" value="F:oxidoreductase activity"/>
    <property type="evidence" value="ECO:0007669"/>
    <property type="project" value="InterPro"/>
</dbReference>
<dbReference type="InterPro" id="IPR050712">
    <property type="entry name" value="NAD(P)H-dep_reductase"/>
</dbReference>
<comment type="caution">
    <text evidence="2">The sequence shown here is derived from an EMBL/GenBank/DDBJ whole genome shotgun (WGS) entry which is preliminary data.</text>
</comment>
<sequence>MTPSTDNKKIAIISCSTRVPRVNPYISTYIQSVVAPLAPSNVSFTILDIADQGLPLYDEPAVPSTFPPSDPTPHYAHAHTRAWSSVISSYDGFIFVTPQYNWSVPASLKNALDYLFYEWKGKPAAIVTYGGHGGNKAAEHLRGILGGLRMQAAATNVLLPIPVRTFMQTLQEHGKVPEDQIKVWREAGVEDRIQESLEQLVQLLQQPPAEK</sequence>
<evidence type="ECO:0000259" key="1">
    <source>
        <dbReference type="Pfam" id="PF03358"/>
    </source>
</evidence>
<dbReference type="PANTHER" id="PTHR30543:SF21">
    <property type="entry name" value="NAD(P)H-DEPENDENT FMN REDUCTASE LOT6"/>
    <property type="match status" value="1"/>
</dbReference>
<dbReference type="AlphaFoldDB" id="A0A9P3HDW8"/>
<reference evidence="2" key="2">
    <citation type="journal article" date="2022" name="Microbiol. Resour. Announc.">
        <title>Whole-Genome Sequence of Entomortierella parvispora E1425, a Mucoromycotan Fungus Associated with Burkholderiaceae-Related Endosymbiotic Bacteria.</title>
        <authorList>
            <person name="Herlambang A."/>
            <person name="Guo Y."/>
            <person name="Takashima Y."/>
            <person name="Narisawa K."/>
            <person name="Ohta H."/>
            <person name="Nishizawa T."/>
        </authorList>
    </citation>
    <scope>NUCLEOTIDE SEQUENCE</scope>
    <source>
        <strain evidence="2">E1425</strain>
    </source>
</reference>
<dbReference type="GO" id="GO:0010181">
    <property type="term" value="F:FMN binding"/>
    <property type="evidence" value="ECO:0007669"/>
    <property type="project" value="TreeGrafter"/>
</dbReference>
<reference evidence="2" key="1">
    <citation type="submission" date="2021-11" db="EMBL/GenBank/DDBJ databases">
        <authorList>
            <person name="Herlambang A."/>
            <person name="Guo Y."/>
            <person name="Takashima Y."/>
            <person name="Nishizawa T."/>
        </authorList>
    </citation>
    <scope>NUCLEOTIDE SEQUENCE</scope>
    <source>
        <strain evidence="2">E1425</strain>
    </source>
</reference>
<dbReference type="InterPro" id="IPR029039">
    <property type="entry name" value="Flavoprotein-like_sf"/>
</dbReference>
<dbReference type="Pfam" id="PF03358">
    <property type="entry name" value="FMN_red"/>
    <property type="match status" value="1"/>
</dbReference>
<dbReference type="EMBL" id="BQFW01000009">
    <property type="protein sequence ID" value="GJJ74553.1"/>
    <property type="molecule type" value="Genomic_DNA"/>
</dbReference>
<dbReference type="PANTHER" id="PTHR30543">
    <property type="entry name" value="CHROMATE REDUCTASE"/>
    <property type="match status" value="1"/>
</dbReference>
<name>A0A9P3HDW8_9FUNG</name>
<dbReference type="InterPro" id="IPR005025">
    <property type="entry name" value="FMN_Rdtase-like_dom"/>
</dbReference>
<evidence type="ECO:0000313" key="3">
    <source>
        <dbReference type="Proteomes" id="UP000827284"/>
    </source>
</evidence>
<protein>
    <recommendedName>
        <fullName evidence="1">NADPH-dependent FMN reductase-like domain-containing protein</fullName>
    </recommendedName>
</protein>
<dbReference type="SUPFAM" id="SSF52218">
    <property type="entry name" value="Flavoproteins"/>
    <property type="match status" value="1"/>
</dbReference>
<feature type="domain" description="NADPH-dependent FMN reductase-like" evidence="1">
    <location>
        <begin position="9"/>
        <end position="155"/>
    </location>
</feature>
<dbReference type="Proteomes" id="UP000827284">
    <property type="component" value="Unassembled WGS sequence"/>
</dbReference>
<accession>A0A9P3HDW8</accession>
<evidence type="ECO:0000313" key="2">
    <source>
        <dbReference type="EMBL" id="GJJ74553.1"/>
    </source>
</evidence>